<dbReference type="InterPro" id="IPR020019">
    <property type="entry name" value="AcTrfase_PglD-like"/>
</dbReference>
<dbReference type="GO" id="GO:0016746">
    <property type="term" value="F:acyltransferase activity"/>
    <property type="evidence" value="ECO:0007669"/>
    <property type="project" value="UniProtKB-KW"/>
</dbReference>
<dbReference type="AlphaFoldDB" id="A0A1Y6CHM3"/>
<reference evidence="5" key="1">
    <citation type="submission" date="2017-04" db="EMBL/GenBank/DDBJ databases">
        <authorList>
            <person name="Varghese N."/>
            <person name="Submissions S."/>
        </authorList>
    </citation>
    <scope>NUCLEOTIDE SEQUENCE [LARGE SCALE GENOMIC DNA]</scope>
    <source>
        <strain evidence="5">DSM 22618</strain>
    </source>
</reference>
<dbReference type="Gene3D" id="3.40.50.20">
    <property type="match status" value="1"/>
</dbReference>
<evidence type="ECO:0000259" key="3">
    <source>
        <dbReference type="Pfam" id="PF17836"/>
    </source>
</evidence>
<evidence type="ECO:0000256" key="1">
    <source>
        <dbReference type="ARBA" id="ARBA00007274"/>
    </source>
</evidence>
<feature type="active site" description="Proton acceptor" evidence="2">
    <location>
        <position position="139"/>
    </location>
</feature>
<accession>A0A1Y6CHM3</accession>
<comment type="similarity">
    <text evidence="1">Belongs to the transferase hexapeptide repeat family.</text>
</comment>
<feature type="domain" description="PglD N-terminal" evidence="3">
    <location>
        <begin position="6"/>
        <end position="83"/>
    </location>
</feature>
<dbReference type="NCBIfam" id="TIGR03570">
    <property type="entry name" value="NeuD_NnaD"/>
    <property type="match status" value="1"/>
</dbReference>
<dbReference type="RefSeq" id="WP_200811087.1">
    <property type="nucleotide sequence ID" value="NZ_FXAG01000033.1"/>
</dbReference>
<dbReference type="CDD" id="cd03360">
    <property type="entry name" value="LbH_AT_putative"/>
    <property type="match status" value="1"/>
</dbReference>
<keyword evidence="4" id="KW-0808">Transferase</keyword>
<dbReference type="InterPro" id="IPR050179">
    <property type="entry name" value="Trans_hexapeptide_repeat"/>
</dbReference>
<dbReference type="STRING" id="1123014.SAMN02745746_03955"/>
<dbReference type="PANTHER" id="PTHR43300">
    <property type="entry name" value="ACETYLTRANSFERASE"/>
    <property type="match status" value="1"/>
</dbReference>
<dbReference type="Gene3D" id="2.160.10.10">
    <property type="entry name" value="Hexapeptide repeat proteins"/>
    <property type="match status" value="1"/>
</dbReference>
<evidence type="ECO:0000313" key="5">
    <source>
        <dbReference type="Proteomes" id="UP000192920"/>
    </source>
</evidence>
<dbReference type="PANTHER" id="PTHR43300:SF7">
    <property type="entry name" value="UDP-N-ACETYLBACILLOSAMINE N-ACETYLTRANSFERASE"/>
    <property type="match status" value="1"/>
</dbReference>
<name>A0A1Y6CHM3_9NEIS</name>
<organism evidence="4 5">
    <name type="scientific">Pseudogulbenkiania subflava DSM 22618</name>
    <dbReference type="NCBI Taxonomy" id="1123014"/>
    <lineage>
        <taxon>Bacteria</taxon>
        <taxon>Pseudomonadati</taxon>
        <taxon>Pseudomonadota</taxon>
        <taxon>Betaproteobacteria</taxon>
        <taxon>Neisseriales</taxon>
        <taxon>Chromobacteriaceae</taxon>
        <taxon>Pseudogulbenkiania</taxon>
    </lineage>
</organism>
<proteinExistence type="inferred from homology"/>
<protein>
    <submittedName>
        <fullName evidence="4">Sugar O-acyltransferase, sialic acid O-acetyltransferase NeuD family</fullName>
    </submittedName>
</protein>
<dbReference type="Proteomes" id="UP000192920">
    <property type="component" value="Unassembled WGS sequence"/>
</dbReference>
<sequence>MKIYGIYGAGGYAREVMPIARAQLASRNEHESPIYFIVDQKEENEVNGHYILTYSEFLASPATERFIAVAIADSNARESLTEKCERDNLKAWTISALNNIIMDDVKIGSGSILSPFVTITSNVQIGKSFHANIYSYVAHDCIIGDFVTFAPGVKCNGNVTIGDHAYIGTGAIIRPGKKGTPLTIGEGAIVGMGAIVTKSIPPNTTVFGNPAKQLSKTK</sequence>
<keyword evidence="4" id="KW-0012">Acyltransferase</keyword>
<dbReference type="InterPro" id="IPR041561">
    <property type="entry name" value="PglD_N"/>
</dbReference>
<keyword evidence="5" id="KW-1185">Reference proteome</keyword>
<evidence type="ECO:0000256" key="2">
    <source>
        <dbReference type="PIRSR" id="PIRSR620019-1"/>
    </source>
</evidence>
<gene>
    <name evidence="4" type="ORF">SAMN02745746_03955</name>
</gene>
<dbReference type="SUPFAM" id="SSF51161">
    <property type="entry name" value="Trimeric LpxA-like enzymes"/>
    <property type="match status" value="1"/>
</dbReference>
<feature type="site" description="Increases basicity of active site His" evidence="2">
    <location>
        <position position="140"/>
    </location>
</feature>
<evidence type="ECO:0000313" key="4">
    <source>
        <dbReference type="EMBL" id="SMF55504.1"/>
    </source>
</evidence>
<dbReference type="InterPro" id="IPR011004">
    <property type="entry name" value="Trimer_LpxA-like_sf"/>
</dbReference>
<dbReference type="Pfam" id="PF17836">
    <property type="entry name" value="PglD_N"/>
    <property type="match status" value="1"/>
</dbReference>
<dbReference type="EMBL" id="FXAG01000033">
    <property type="protein sequence ID" value="SMF55504.1"/>
    <property type="molecule type" value="Genomic_DNA"/>
</dbReference>